<evidence type="ECO:0000313" key="3">
    <source>
        <dbReference type="EMBL" id="RDB26925.1"/>
    </source>
</evidence>
<evidence type="ECO:0000259" key="2">
    <source>
        <dbReference type="PROSITE" id="PS50181"/>
    </source>
</evidence>
<dbReference type="InParanoid" id="A0A369K2S4"/>
<dbReference type="AlphaFoldDB" id="A0A369K2S4"/>
<name>A0A369K2S4_HYPMA</name>
<dbReference type="Proteomes" id="UP000076154">
    <property type="component" value="Unassembled WGS sequence"/>
</dbReference>
<evidence type="ECO:0000256" key="1">
    <source>
        <dbReference type="SAM" id="MobiDB-lite"/>
    </source>
</evidence>
<dbReference type="InterPro" id="IPR001810">
    <property type="entry name" value="F-box_dom"/>
</dbReference>
<dbReference type="Gene3D" id="1.20.1280.50">
    <property type="match status" value="1"/>
</dbReference>
<accession>A0A369K2S4</accession>
<protein>
    <recommendedName>
        <fullName evidence="2">F-box domain-containing protein</fullName>
    </recommendedName>
</protein>
<evidence type="ECO:0000313" key="4">
    <source>
        <dbReference type="Proteomes" id="UP000076154"/>
    </source>
</evidence>
<proteinExistence type="predicted"/>
<dbReference type="OrthoDB" id="3365698at2759"/>
<dbReference type="PROSITE" id="PS50181">
    <property type="entry name" value="FBOX"/>
    <property type="match status" value="1"/>
</dbReference>
<organism evidence="3 4">
    <name type="scientific">Hypsizygus marmoreus</name>
    <name type="common">White beech mushroom</name>
    <name type="synonym">Agaricus marmoreus</name>
    <dbReference type="NCBI Taxonomy" id="39966"/>
    <lineage>
        <taxon>Eukaryota</taxon>
        <taxon>Fungi</taxon>
        <taxon>Dikarya</taxon>
        <taxon>Basidiomycota</taxon>
        <taxon>Agaricomycotina</taxon>
        <taxon>Agaricomycetes</taxon>
        <taxon>Agaricomycetidae</taxon>
        <taxon>Agaricales</taxon>
        <taxon>Tricholomatineae</taxon>
        <taxon>Lyophyllaceae</taxon>
        <taxon>Hypsizygus</taxon>
    </lineage>
</organism>
<keyword evidence="4" id="KW-1185">Reference proteome</keyword>
<gene>
    <name evidence="3" type="ORF">Hypma_005145</name>
</gene>
<reference evidence="3" key="1">
    <citation type="submission" date="2018-04" db="EMBL/GenBank/DDBJ databases">
        <title>Whole genome sequencing of Hypsizygus marmoreus.</title>
        <authorList>
            <person name="Choi I.-G."/>
            <person name="Min B."/>
            <person name="Kim J.-G."/>
            <person name="Kim S."/>
            <person name="Oh Y.-L."/>
            <person name="Kong W.-S."/>
            <person name="Park H."/>
            <person name="Jeong J."/>
            <person name="Song E.-S."/>
        </authorList>
    </citation>
    <scope>NUCLEOTIDE SEQUENCE [LARGE SCALE GENOMIC DNA]</scope>
    <source>
        <strain evidence="3">51987-8</strain>
    </source>
</reference>
<feature type="region of interest" description="Disordered" evidence="1">
    <location>
        <begin position="25"/>
        <end position="44"/>
    </location>
</feature>
<dbReference type="EMBL" id="LUEZ02000021">
    <property type="protein sequence ID" value="RDB26925.1"/>
    <property type="molecule type" value="Genomic_DNA"/>
</dbReference>
<comment type="caution">
    <text evidence="3">The sequence shown here is derived from an EMBL/GenBank/DDBJ whole genome shotgun (WGS) entry which is preliminary data.</text>
</comment>
<feature type="domain" description="F-box" evidence="2">
    <location>
        <begin position="137"/>
        <end position="193"/>
    </location>
</feature>
<sequence>MSLKRLFIGRLGIKHVDLTENTTRSPSVTADIAEDGTSGEHTPSHLIEDVLDSNHPQRRSQALRSSFRLSKRLRKLAVLRRMIGLSSPSPSTLLHAARTIATMRACRRARFTATSGADIVRIPSVVVPALSSTSLPSVTIYDLPNELLQHIFLLSRGGEMSEPTPDCIQYTLTRVCRLWRNVMHETPGMWRELLISWDFDVSHTMRRCSSDQQPMSRDDEKSVTPAVPMGIAEALPLWFDRAQWNPLAIVFKFRSLFPLGNILSIILVPYFSKVSILRLSMPAAFFEELADITRGESDLFPVLSLLAFDMPYADGAHSVTLDSTLRTINLGGSRKLIDLSLQSSSRRFSFIASGLVSGIPYPQLADLIISETALHAAQACEILTQCVNLSTCSMLVKQWDFDDSLPEVQPVPVMLPNLKALGIKFSGLYDNDGQIAPFFDAITTPALQVLKVAAPYAFDNELIPSLVAMQERSCAPLTRLTLADVAFYHEHLPPLFELIPTLNALSVQAPLDGEYRGYPDILSLIAYTFPSDVSSLLLPNLIEVFICDNISDLILDSETGKVLDEYSEQDLSELMNDEDVLDALATRWWTDGEAPLQAAEGHIKRLESATVKWRNVPLELSKKERLSLGRAGTLRMALSFPTELRYQ</sequence>